<dbReference type="EMBL" id="BMOI01000006">
    <property type="protein sequence ID" value="GGL00040.1"/>
    <property type="molecule type" value="Genomic_DNA"/>
</dbReference>
<reference evidence="3" key="1">
    <citation type="journal article" date="2014" name="Int. J. Syst. Evol. Microbiol.">
        <title>Complete genome sequence of Corynebacterium casei LMG S-19264T (=DSM 44701T), isolated from a smear-ripened cheese.</title>
        <authorList>
            <consortium name="US DOE Joint Genome Institute (JGI-PGF)"/>
            <person name="Walter F."/>
            <person name="Albersmeier A."/>
            <person name="Kalinowski J."/>
            <person name="Ruckert C."/>
        </authorList>
    </citation>
    <scope>NUCLEOTIDE SEQUENCE</scope>
    <source>
        <strain evidence="3">JCM 1480</strain>
    </source>
</reference>
<feature type="transmembrane region" description="Helical" evidence="2">
    <location>
        <begin position="168"/>
        <end position="187"/>
    </location>
</feature>
<keyword evidence="2" id="KW-0472">Membrane</keyword>
<gene>
    <name evidence="3" type="ORF">GCM10009769_17760</name>
    <name evidence="4" type="ORF">JOE58_002759</name>
</gene>
<feature type="compositionally biased region" description="Acidic residues" evidence="1">
    <location>
        <begin position="24"/>
        <end position="33"/>
    </location>
</feature>
<reference evidence="3" key="2">
    <citation type="submission" date="2020-09" db="EMBL/GenBank/DDBJ databases">
        <authorList>
            <person name="Sun Q."/>
            <person name="Ohkuma M."/>
        </authorList>
    </citation>
    <scope>NUCLEOTIDE SEQUENCE</scope>
    <source>
        <strain evidence="3">JCM 1480</strain>
    </source>
</reference>
<protein>
    <submittedName>
        <fullName evidence="4">FtsH-binding integral membrane protein</fullName>
    </submittedName>
</protein>
<proteinExistence type="predicted"/>
<reference evidence="4 6" key="3">
    <citation type="submission" date="2021-01" db="EMBL/GenBank/DDBJ databases">
        <title>Sequencing the genomes of 1000 actinobacteria strains.</title>
        <authorList>
            <person name="Klenk H.-P."/>
        </authorList>
    </citation>
    <scope>NUCLEOTIDE SEQUENCE [LARGE SCALE GENOMIC DNA]</scope>
    <source>
        <strain evidence="4 6">DSM 20542</strain>
    </source>
</reference>
<dbReference type="EMBL" id="JAFBCG010000001">
    <property type="protein sequence ID" value="MBM7803508.1"/>
    <property type="molecule type" value="Genomic_DNA"/>
</dbReference>
<feature type="region of interest" description="Disordered" evidence="1">
    <location>
        <begin position="1"/>
        <end position="33"/>
    </location>
</feature>
<evidence type="ECO:0000313" key="4">
    <source>
        <dbReference type="EMBL" id="MBM7803508.1"/>
    </source>
</evidence>
<feature type="transmembrane region" description="Helical" evidence="2">
    <location>
        <begin position="51"/>
        <end position="72"/>
    </location>
</feature>
<feature type="transmembrane region" description="Helical" evidence="2">
    <location>
        <begin position="79"/>
        <end position="98"/>
    </location>
</feature>
<evidence type="ECO:0000313" key="3">
    <source>
        <dbReference type="EMBL" id="GGL00040.1"/>
    </source>
</evidence>
<dbReference type="Proteomes" id="UP000746584">
    <property type="component" value="Unassembled WGS sequence"/>
</dbReference>
<keyword evidence="2" id="KW-0812">Transmembrane</keyword>
<keyword evidence="2" id="KW-1133">Transmembrane helix</keyword>
<organism evidence="3 5">
    <name type="scientific">Curtobacterium luteum</name>
    <dbReference type="NCBI Taxonomy" id="33881"/>
    <lineage>
        <taxon>Bacteria</taxon>
        <taxon>Bacillati</taxon>
        <taxon>Actinomycetota</taxon>
        <taxon>Actinomycetes</taxon>
        <taxon>Micrococcales</taxon>
        <taxon>Microbacteriaceae</taxon>
        <taxon>Curtobacterium</taxon>
    </lineage>
</organism>
<sequence length="237" mass="25016">MTSDRRPADDDARARDDARADDDAHADDDARDDAELEPRWVRRTPILPEQWWAPPAGLAVAALAVLAIGVWLHRAALPLAIVVCVVGLVGAVVLAVAGRHAYWSPGRAAAWRLHRTRVVAWSSAGVALVVFGLAIGAQVVLIGLVVAGTMVHTLRRDDPTRFELRGRAVASVAVAVASAVLAIVALTVPGIDDRSAARWSGWGLLVVPAAAVVALVSWRAAGRRDDDPLSAPDRTAS</sequence>
<keyword evidence="6" id="KW-1185">Reference proteome</keyword>
<feature type="compositionally biased region" description="Basic and acidic residues" evidence="1">
    <location>
        <begin position="1"/>
        <end position="23"/>
    </location>
</feature>
<comment type="caution">
    <text evidence="3">The sequence shown here is derived from an EMBL/GenBank/DDBJ whole genome shotgun (WGS) entry which is preliminary data.</text>
</comment>
<dbReference type="RefSeq" id="WP_022902797.1">
    <property type="nucleotide sequence ID" value="NZ_BMOI01000006.1"/>
</dbReference>
<evidence type="ECO:0000313" key="6">
    <source>
        <dbReference type="Proteomes" id="UP000746584"/>
    </source>
</evidence>
<feature type="transmembrane region" description="Helical" evidence="2">
    <location>
        <begin position="118"/>
        <end position="147"/>
    </location>
</feature>
<name>A0A8H9KYY4_9MICO</name>
<dbReference type="Proteomes" id="UP000648535">
    <property type="component" value="Unassembled WGS sequence"/>
</dbReference>
<evidence type="ECO:0000313" key="5">
    <source>
        <dbReference type="Proteomes" id="UP000648535"/>
    </source>
</evidence>
<feature type="transmembrane region" description="Helical" evidence="2">
    <location>
        <begin position="199"/>
        <end position="218"/>
    </location>
</feature>
<evidence type="ECO:0000256" key="2">
    <source>
        <dbReference type="SAM" id="Phobius"/>
    </source>
</evidence>
<evidence type="ECO:0000256" key="1">
    <source>
        <dbReference type="SAM" id="MobiDB-lite"/>
    </source>
</evidence>
<dbReference type="AlphaFoldDB" id="A0A8H9KYY4"/>
<accession>A0A8H9KYY4</accession>